<dbReference type="GO" id="GO:0031511">
    <property type="term" value="C:Mis6-Sim4 complex"/>
    <property type="evidence" value="ECO:0007669"/>
    <property type="project" value="InterPro"/>
</dbReference>
<dbReference type="InterPro" id="IPR025207">
    <property type="entry name" value="Sim4_Fta4"/>
</dbReference>
<organism evidence="1 2">
    <name type="scientific">Linnemannia exigua</name>
    <dbReference type="NCBI Taxonomy" id="604196"/>
    <lineage>
        <taxon>Eukaryota</taxon>
        <taxon>Fungi</taxon>
        <taxon>Fungi incertae sedis</taxon>
        <taxon>Mucoromycota</taxon>
        <taxon>Mortierellomycotina</taxon>
        <taxon>Mortierellomycetes</taxon>
        <taxon>Mortierellales</taxon>
        <taxon>Mortierellaceae</taxon>
        <taxon>Linnemannia</taxon>
    </lineage>
</organism>
<reference evidence="1" key="1">
    <citation type="journal article" date="2020" name="Fungal Divers.">
        <title>Resolving the Mortierellaceae phylogeny through synthesis of multi-gene phylogenetics and phylogenomics.</title>
        <authorList>
            <person name="Vandepol N."/>
            <person name="Liber J."/>
            <person name="Desiro A."/>
            <person name="Na H."/>
            <person name="Kennedy M."/>
            <person name="Barry K."/>
            <person name="Grigoriev I.V."/>
            <person name="Miller A.N."/>
            <person name="O'Donnell K."/>
            <person name="Stajich J.E."/>
            <person name="Bonito G."/>
        </authorList>
    </citation>
    <scope>NUCLEOTIDE SEQUENCE</scope>
    <source>
        <strain evidence="1">NRRL 28262</strain>
    </source>
</reference>
<comment type="caution">
    <text evidence="1">The sequence shown here is derived from an EMBL/GenBank/DDBJ whole genome shotgun (WGS) entry which is preliminary data.</text>
</comment>
<accession>A0AAD4DB56</accession>
<dbReference type="Pfam" id="PF13093">
    <property type="entry name" value="FTA4"/>
    <property type="match status" value="1"/>
</dbReference>
<name>A0AAD4DB56_9FUNG</name>
<proteinExistence type="predicted"/>
<evidence type="ECO:0000313" key="1">
    <source>
        <dbReference type="EMBL" id="KAG0273590.1"/>
    </source>
</evidence>
<dbReference type="Proteomes" id="UP001194580">
    <property type="component" value="Unassembled WGS sequence"/>
</dbReference>
<sequence length="262" mass="29939">MAGDEQAPVGQARYYHDKKAFIHSQVRLLEAPITPPKDWRRRRARLNDEGEPHKSIPDSAVAAALSKLHIDSAKSLRMSFNNQSIRQLLEQLESNQHELRKKASQGGIIIRTKSVAELLESDWIDSFPETWQHRQGKDAHTSTSSLSSSTSIIPAEAPLDSTRVQKYADLRSRIVTLQVKYQALKEKHDYYKNLQNEIRRLDAGEIQKNMLAPDSQVVKELEKMKILLPKLIKILDTRRGTTSAKRKRDSILNDPVFEDLDL</sequence>
<keyword evidence="2" id="KW-1185">Reference proteome</keyword>
<protein>
    <submittedName>
        <fullName evidence="1">Uncharacterized protein</fullName>
    </submittedName>
</protein>
<dbReference type="EMBL" id="JAAAIL010000722">
    <property type="protein sequence ID" value="KAG0273590.1"/>
    <property type="molecule type" value="Genomic_DNA"/>
</dbReference>
<dbReference type="AlphaFoldDB" id="A0AAD4DB56"/>
<gene>
    <name evidence="1" type="ORF">BGZ95_010612</name>
</gene>
<dbReference type="PANTHER" id="PTHR42040:SF1">
    <property type="entry name" value="INNER KINETOCHORE SUBUNIT FTA4"/>
    <property type="match status" value="1"/>
</dbReference>
<dbReference type="PANTHER" id="PTHR42040">
    <property type="entry name" value="INNER KINETOCHORE SUBUNIT FTA4"/>
    <property type="match status" value="1"/>
</dbReference>
<evidence type="ECO:0000313" key="2">
    <source>
        <dbReference type="Proteomes" id="UP001194580"/>
    </source>
</evidence>